<dbReference type="RefSeq" id="XP_033686531.1">
    <property type="nucleotide sequence ID" value="XM_033821555.1"/>
</dbReference>
<dbReference type="GeneID" id="54574885"/>
<organism evidence="1 2">
    <name type="scientific">Trematosphaeria pertusa</name>
    <dbReference type="NCBI Taxonomy" id="390896"/>
    <lineage>
        <taxon>Eukaryota</taxon>
        <taxon>Fungi</taxon>
        <taxon>Dikarya</taxon>
        <taxon>Ascomycota</taxon>
        <taxon>Pezizomycotina</taxon>
        <taxon>Dothideomycetes</taxon>
        <taxon>Pleosporomycetidae</taxon>
        <taxon>Pleosporales</taxon>
        <taxon>Massarineae</taxon>
        <taxon>Trematosphaeriaceae</taxon>
        <taxon>Trematosphaeria</taxon>
    </lineage>
</organism>
<dbReference type="EMBL" id="ML987193">
    <property type="protein sequence ID" value="KAF2251527.1"/>
    <property type="molecule type" value="Genomic_DNA"/>
</dbReference>
<proteinExistence type="predicted"/>
<gene>
    <name evidence="1" type="ORF">BU26DRAFT_285317</name>
</gene>
<accession>A0A6A6IMS3</accession>
<sequence length="175" mass="18276">MLAPQLPRRPPAHVTPPTSILARRILPPRAVPRLIPVAKPDPAADVHALDAHHVRLDLLPPDVRRIAVEVQLGGLRCVVRVVLEFVPVGDEGDCAARDGYGAVDVGAHEADAVLADGEVERACSMVGVGCVATGEVRCGVVQGCEKQGGGGDVCGQGACQSRDREEEGCKQESAT</sequence>
<dbReference type="AlphaFoldDB" id="A0A6A6IMS3"/>
<name>A0A6A6IMS3_9PLEO</name>
<reference evidence="1" key="1">
    <citation type="journal article" date="2020" name="Stud. Mycol.">
        <title>101 Dothideomycetes genomes: a test case for predicting lifestyles and emergence of pathogens.</title>
        <authorList>
            <person name="Haridas S."/>
            <person name="Albert R."/>
            <person name="Binder M."/>
            <person name="Bloem J."/>
            <person name="Labutti K."/>
            <person name="Salamov A."/>
            <person name="Andreopoulos B."/>
            <person name="Baker S."/>
            <person name="Barry K."/>
            <person name="Bills G."/>
            <person name="Bluhm B."/>
            <person name="Cannon C."/>
            <person name="Castanera R."/>
            <person name="Culley D."/>
            <person name="Daum C."/>
            <person name="Ezra D."/>
            <person name="Gonzalez J."/>
            <person name="Henrissat B."/>
            <person name="Kuo A."/>
            <person name="Liang C."/>
            <person name="Lipzen A."/>
            <person name="Lutzoni F."/>
            <person name="Magnuson J."/>
            <person name="Mondo S."/>
            <person name="Nolan M."/>
            <person name="Ohm R."/>
            <person name="Pangilinan J."/>
            <person name="Park H.-J."/>
            <person name="Ramirez L."/>
            <person name="Alfaro M."/>
            <person name="Sun H."/>
            <person name="Tritt A."/>
            <person name="Yoshinaga Y."/>
            <person name="Zwiers L.-H."/>
            <person name="Turgeon B."/>
            <person name="Goodwin S."/>
            <person name="Spatafora J."/>
            <person name="Crous P."/>
            <person name="Grigoriev I."/>
        </authorList>
    </citation>
    <scope>NUCLEOTIDE SEQUENCE</scope>
    <source>
        <strain evidence="1">CBS 122368</strain>
    </source>
</reference>
<keyword evidence="2" id="KW-1185">Reference proteome</keyword>
<protein>
    <submittedName>
        <fullName evidence="1">Uncharacterized protein</fullName>
    </submittedName>
</protein>
<dbReference type="Proteomes" id="UP000800094">
    <property type="component" value="Unassembled WGS sequence"/>
</dbReference>
<evidence type="ECO:0000313" key="2">
    <source>
        <dbReference type="Proteomes" id="UP000800094"/>
    </source>
</evidence>
<evidence type="ECO:0000313" key="1">
    <source>
        <dbReference type="EMBL" id="KAF2251527.1"/>
    </source>
</evidence>